<gene>
    <name evidence="1" type="ORF">EYS09_14735</name>
</gene>
<dbReference type="AlphaFoldDB" id="A0A4Q9HUV3"/>
<dbReference type="EMBL" id="SIXH01000107">
    <property type="protein sequence ID" value="TBO58934.1"/>
    <property type="molecule type" value="Genomic_DNA"/>
</dbReference>
<dbReference type="RefSeq" id="WP_131123564.1">
    <property type="nucleotide sequence ID" value="NZ_SIXH01000107.1"/>
</dbReference>
<comment type="caution">
    <text evidence="1">The sequence shown here is derived from an EMBL/GenBank/DDBJ whole genome shotgun (WGS) entry which is preliminary data.</text>
</comment>
<proteinExistence type="predicted"/>
<name>A0A4Q9HUV3_STRKA</name>
<dbReference type="Proteomes" id="UP000292452">
    <property type="component" value="Unassembled WGS sequence"/>
</dbReference>
<protein>
    <submittedName>
        <fullName evidence="1">Uncharacterized protein</fullName>
    </submittedName>
</protein>
<keyword evidence="2" id="KW-1185">Reference proteome</keyword>
<sequence>MAAANHDLVEGQFGDGRGKLDWHGAETDADCSVCLLDVVDGEPEDRSGPLDVEEQQQAGEAVFGLLRVLLCSRWWVVAQRASSSIGWEGPFPRSAGKVRSRAIFCEKAQRTKWPAC</sequence>
<evidence type="ECO:0000313" key="1">
    <source>
        <dbReference type="EMBL" id="TBO58934.1"/>
    </source>
</evidence>
<evidence type="ECO:0000313" key="2">
    <source>
        <dbReference type="Proteomes" id="UP000292452"/>
    </source>
</evidence>
<organism evidence="1 2">
    <name type="scientific">Streptomyces kasugaensis</name>
    <dbReference type="NCBI Taxonomy" id="1946"/>
    <lineage>
        <taxon>Bacteria</taxon>
        <taxon>Bacillati</taxon>
        <taxon>Actinomycetota</taxon>
        <taxon>Actinomycetes</taxon>
        <taxon>Kitasatosporales</taxon>
        <taxon>Streptomycetaceae</taxon>
        <taxon>Streptomyces</taxon>
    </lineage>
</organism>
<accession>A0A4Q9HUV3</accession>
<reference evidence="1 2" key="1">
    <citation type="submission" date="2019-02" db="EMBL/GenBank/DDBJ databases">
        <title>Draft Genome Sequence of Streptomyces sp. AM-2504, identified by 16S rRNA comparative analysis as a Streptomyces Kasugaensis strain.</title>
        <authorList>
            <person name="Napolioni V."/>
            <person name="Giuliodori A.M."/>
            <person name="Spurio R."/>
            <person name="Fabbretti A."/>
        </authorList>
    </citation>
    <scope>NUCLEOTIDE SEQUENCE [LARGE SCALE GENOMIC DNA]</scope>
    <source>
        <strain evidence="1 2">AM-2504</strain>
    </source>
</reference>